<keyword evidence="1" id="KW-0732">Signal</keyword>
<dbReference type="RefSeq" id="WP_066251326.1">
    <property type="nucleotide sequence ID" value="NZ_CP017703.1"/>
</dbReference>
<evidence type="ECO:0008006" key="4">
    <source>
        <dbReference type="Google" id="ProtNLM"/>
    </source>
</evidence>
<feature type="chain" id="PRO_5038937757" description="Sporulation protein" evidence="1">
    <location>
        <begin position="22"/>
        <end position="143"/>
    </location>
</feature>
<evidence type="ECO:0000313" key="2">
    <source>
        <dbReference type="EMBL" id="ASS89526.1"/>
    </source>
</evidence>
<dbReference type="EMBL" id="CP017703">
    <property type="protein sequence ID" value="ASS89526.1"/>
    <property type="molecule type" value="Genomic_DNA"/>
</dbReference>
<dbReference type="AlphaFoldDB" id="A0A163Y7U6"/>
<name>A0A163Y7U6_9BACI</name>
<dbReference type="GeneID" id="301127816"/>
<reference evidence="2 3" key="1">
    <citation type="submission" date="2016-10" db="EMBL/GenBank/DDBJ databases">
        <title>The whole genome sequencing and assembly of Aeribacillus pallidus KCTC3564 strain.</title>
        <authorList>
            <person name="Lee Y.-J."/>
            <person name="Park M.-K."/>
            <person name="Yi H."/>
            <person name="Bahn Y.-S."/>
            <person name="Kim J.F."/>
            <person name="Lee D.-W."/>
        </authorList>
    </citation>
    <scope>NUCLEOTIDE SEQUENCE [LARGE SCALE GENOMIC DNA]</scope>
    <source>
        <strain evidence="2 3">KCTC3564</strain>
    </source>
</reference>
<protein>
    <recommendedName>
        <fullName evidence="4">Sporulation protein</fullName>
    </recommendedName>
</protein>
<dbReference type="KEGG" id="apak:AP3564_04005"/>
<accession>A0A163Y7U6</accession>
<organism evidence="2 3">
    <name type="scientific">Aeribacillus pallidus</name>
    <dbReference type="NCBI Taxonomy" id="33936"/>
    <lineage>
        <taxon>Bacteria</taxon>
        <taxon>Bacillati</taxon>
        <taxon>Bacillota</taxon>
        <taxon>Bacilli</taxon>
        <taxon>Bacillales</taxon>
        <taxon>Bacillaceae</taxon>
        <taxon>Aeribacillus</taxon>
    </lineage>
</organism>
<dbReference type="Proteomes" id="UP000214606">
    <property type="component" value="Chromosome"/>
</dbReference>
<dbReference type="PROSITE" id="PS51257">
    <property type="entry name" value="PROKAR_LIPOPROTEIN"/>
    <property type="match status" value="1"/>
</dbReference>
<sequence>MRILIPFILAAIYLLSGCGTADKISDNRSLNLDHNGSNLMTRDVKPENTGDVVDQQTQNPNINIANSPLTIREAKEQIVRTLETEKGLELDSFWTNGDDAWAVIYTSQKLTEQQRENRQKELYDKLQRALPRYNLHVQLINKK</sequence>
<proteinExistence type="predicted"/>
<evidence type="ECO:0000256" key="1">
    <source>
        <dbReference type="SAM" id="SignalP"/>
    </source>
</evidence>
<gene>
    <name evidence="2" type="ORF">AP3564_04005</name>
</gene>
<feature type="signal peptide" evidence="1">
    <location>
        <begin position="1"/>
        <end position="21"/>
    </location>
</feature>
<accession>A0A223E2R2</accession>
<evidence type="ECO:0000313" key="3">
    <source>
        <dbReference type="Proteomes" id="UP000214606"/>
    </source>
</evidence>